<dbReference type="Gene3D" id="2.102.30.10">
    <property type="entry name" value="tm1086 (SG structure) domain"/>
    <property type="match status" value="1"/>
</dbReference>
<comment type="caution">
    <text evidence="2">The sequence shown here is derived from an EMBL/GenBank/DDBJ whole genome shotgun (WGS) entry which is preliminary data.</text>
</comment>
<proteinExistence type="predicted"/>
<keyword evidence="3" id="KW-1185">Reference proteome</keyword>
<accession>A0A017HQK8</accession>
<dbReference type="Pfam" id="PF20999">
    <property type="entry name" value="DUF4438_C"/>
    <property type="match status" value="1"/>
</dbReference>
<feature type="domain" description="DUF4438" evidence="1">
    <location>
        <begin position="22"/>
        <end position="91"/>
    </location>
</feature>
<reference evidence="2 3" key="1">
    <citation type="submission" date="2013-02" db="EMBL/GenBank/DDBJ databases">
        <authorList>
            <person name="Fiebig A."/>
            <person name="Goeker M."/>
            <person name="Klenk H.-P.P."/>
        </authorList>
    </citation>
    <scope>NUCLEOTIDE SEQUENCE [LARGE SCALE GENOMIC DNA]</scope>
    <source>
        <strain evidence="2 3">DSM 19309</strain>
    </source>
</reference>
<dbReference type="InterPro" id="IPR044910">
    <property type="entry name" value="TM_1086_SG_dom"/>
</dbReference>
<name>A0A017HQK8_9RHOB</name>
<sequence length="100" mass="10818">MPAAMFNMDMNTSAPPIAELAAHLRFGDLVAVLDQDHRTARTYRKGWAMVGVVSHGHTVGGGHGFGLMTLLTAPTDRFRFEVDAEANVSRALPLAGEERI</sequence>
<dbReference type="EMBL" id="AOSK01000042">
    <property type="protein sequence ID" value="EYD76580.1"/>
    <property type="molecule type" value="Genomic_DNA"/>
</dbReference>
<organism evidence="2 3">
    <name type="scientific">Rubellimicrobium mesophilum DSM 19309</name>
    <dbReference type="NCBI Taxonomy" id="442562"/>
    <lineage>
        <taxon>Bacteria</taxon>
        <taxon>Pseudomonadati</taxon>
        <taxon>Pseudomonadota</taxon>
        <taxon>Alphaproteobacteria</taxon>
        <taxon>Rhodobacterales</taxon>
        <taxon>Roseobacteraceae</taxon>
        <taxon>Rubellimicrobium</taxon>
    </lineage>
</organism>
<dbReference type="HOGENOM" id="CLU_2303930_0_0_5"/>
<evidence type="ECO:0000313" key="3">
    <source>
        <dbReference type="Proteomes" id="UP000019666"/>
    </source>
</evidence>
<gene>
    <name evidence="2" type="ORF">Rumeso_01860</name>
</gene>
<dbReference type="InterPro" id="IPR048399">
    <property type="entry name" value="DUF4438_C"/>
</dbReference>
<protein>
    <recommendedName>
        <fullName evidence="1">DUF4438 domain-containing protein</fullName>
    </recommendedName>
</protein>
<evidence type="ECO:0000313" key="2">
    <source>
        <dbReference type="EMBL" id="EYD76580.1"/>
    </source>
</evidence>
<dbReference type="AlphaFoldDB" id="A0A017HQK8"/>
<evidence type="ECO:0000259" key="1">
    <source>
        <dbReference type="Pfam" id="PF20999"/>
    </source>
</evidence>
<dbReference type="Proteomes" id="UP000019666">
    <property type="component" value="Unassembled WGS sequence"/>
</dbReference>